<keyword evidence="2" id="KW-1185">Reference proteome</keyword>
<name>A0ABR8J2B8_9NOST</name>
<accession>A0ABR8J2B8</accession>
<dbReference type="EMBL" id="JACJTQ010000009">
    <property type="protein sequence ID" value="MBD2691773.1"/>
    <property type="molecule type" value="Genomic_DNA"/>
</dbReference>
<proteinExistence type="predicted"/>
<dbReference type="RefSeq" id="WP_190906214.1">
    <property type="nucleotide sequence ID" value="NZ_JACJTQ010000009.1"/>
</dbReference>
<evidence type="ECO:0008006" key="3">
    <source>
        <dbReference type="Google" id="ProtNLM"/>
    </source>
</evidence>
<organism evidence="1 2">
    <name type="scientific">Anabaena catenula FACHB-362</name>
    <dbReference type="NCBI Taxonomy" id="2692877"/>
    <lineage>
        <taxon>Bacteria</taxon>
        <taxon>Bacillati</taxon>
        <taxon>Cyanobacteriota</taxon>
        <taxon>Cyanophyceae</taxon>
        <taxon>Nostocales</taxon>
        <taxon>Nostocaceae</taxon>
        <taxon>Anabaena</taxon>
    </lineage>
</organism>
<reference evidence="1 2" key="1">
    <citation type="journal article" date="2020" name="ISME J.">
        <title>Comparative genomics reveals insights into cyanobacterial evolution and habitat adaptation.</title>
        <authorList>
            <person name="Chen M.Y."/>
            <person name="Teng W.K."/>
            <person name="Zhao L."/>
            <person name="Hu C.X."/>
            <person name="Zhou Y.K."/>
            <person name="Han B.P."/>
            <person name="Song L.R."/>
            <person name="Shu W.S."/>
        </authorList>
    </citation>
    <scope>NUCLEOTIDE SEQUENCE [LARGE SCALE GENOMIC DNA]</scope>
    <source>
        <strain evidence="1 2">FACHB-362</strain>
    </source>
</reference>
<protein>
    <recommendedName>
        <fullName evidence="3">Type I restriction enzyme R protein N-terminal domain-containing protein</fullName>
    </recommendedName>
</protein>
<evidence type="ECO:0000313" key="1">
    <source>
        <dbReference type="EMBL" id="MBD2691773.1"/>
    </source>
</evidence>
<sequence>MKEIEIQKIIETAIRENKFFELIEDEDINSLEYRYQSYYDPDSLPSFLIDYLSTKKAIIAARNVLQLLEDTRIITTASKSISLDRSQSQKLSPDLILFNEEQRKLIIIEIKRSKQATREAITEIIAYESELKNILPFLSNYEVSFCIISTEYPALLDHSVLGLITWESKQILCLKIDFDEQDLKLKIHIPSTWTATGNITFPRNAISTFQIILYQQNNEDILQDTELVVLNAARLIAREGDRNNSHGFVLVWYDCWDGWENVGGAAKFHLTVGFINPYVFLPFAQNKGMIDASQSPIGEYLIENSEDLASAYLSSDNIWKTGITYLKQYYRVDIEGLSYWDLEREKPYEINSALLTMRHRALPFHIELWGTLGDFVREFISHPGVKQNILSGVANRIISCEDPFIGIPILDTISGINQLESRGFTCKIMFDLGVSLGTLLTLYNIAIHNQDGKLKNLPASITWYMLDIQATLLEVSIRYGKSKSLTIPPPVIKITTTENFEDALSSIQSFIDWIYNYFLTEKNQIHNICFELGLRCHPLLDSYLDCVLSDELRKDLEENVCNTSIYFLKNVVKACLSEELYLADEVVSDIMNDLSKDYLECNIKQMVGEQIFILIDNIPKNKHLNLYHTNLMYLLDRIILPLTHDDQLSTNLADYKNIDWTWIRERILHLREKQNLFPAVRVDISGFVHIVDCSKEEYSSFFKDRIDFKNNFLLIASYSGFENVLIKEWKEAGLLS</sequence>
<comment type="caution">
    <text evidence="1">The sequence shown here is derived from an EMBL/GenBank/DDBJ whole genome shotgun (WGS) entry which is preliminary data.</text>
</comment>
<dbReference type="Proteomes" id="UP000660381">
    <property type="component" value="Unassembled WGS sequence"/>
</dbReference>
<evidence type="ECO:0000313" key="2">
    <source>
        <dbReference type="Proteomes" id="UP000660381"/>
    </source>
</evidence>
<gene>
    <name evidence="1" type="ORF">H6G68_08405</name>
</gene>